<evidence type="ECO:0000313" key="3">
    <source>
        <dbReference type="Proteomes" id="UP000256869"/>
    </source>
</evidence>
<dbReference type="EMBL" id="QRDY01000030">
    <property type="protein sequence ID" value="RED52825.1"/>
    <property type="molecule type" value="Genomic_DNA"/>
</dbReference>
<evidence type="ECO:0000313" key="2">
    <source>
        <dbReference type="EMBL" id="RED52825.1"/>
    </source>
</evidence>
<sequence>MITAWIGSLLFLVVSILYILLALGLPYGDLAMSGKHKVMAKPMRIACAFSVIIQWFAILCILQAGNVIAIGAVSPIAKGACYFFAFYLIINTAMNVFSKSKKEKLVMTPLSMVTAACFFITALNA</sequence>
<proteinExistence type="predicted"/>
<organism evidence="2 3">
    <name type="scientific">Cohnella lupini</name>
    <dbReference type="NCBI Taxonomy" id="1294267"/>
    <lineage>
        <taxon>Bacteria</taxon>
        <taxon>Bacillati</taxon>
        <taxon>Bacillota</taxon>
        <taxon>Bacilli</taxon>
        <taxon>Bacillales</taxon>
        <taxon>Paenibacillaceae</taxon>
        <taxon>Cohnella</taxon>
    </lineage>
</organism>
<feature type="transmembrane region" description="Helical" evidence="1">
    <location>
        <begin position="105"/>
        <end position="123"/>
    </location>
</feature>
<evidence type="ECO:0008006" key="4">
    <source>
        <dbReference type="Google" id="ProtNLM"/>
    </source>
</evidence>
<keyword evidence="1" id="KW-0472">Membrane</keyword>
<name>A0A3D9HTS4_9BACL</name>
<feature type="transmembrane region" description="Helical" evidence="1">
    <location>
        <begin position="6"/>
        <end position="25"/>
    </location>
</feature>
<keyword evidence="1" id="KW-1133">Transmembrane helix</keyword>
<feature type="transmembrane region" description="Helical" evidence="1">
    <location>
        <begin position="45"/>
        <end position="70"/>
    </location>
</feature>
<gene>
    <name evidence="2" type="ORF">DFP95_13032</name>
</gene>
<evidence type="ECO:0000256" key="1">
    <source>
        <dbReference type="SAM" id="Phobius"/>
    </source>
</evidence>
<reference evidence="2 3" key="1">
    <citation type="submission" date="2018-07" db="EMBL/GenBank/DDBJ databases">
        <title>Genomic Encyclopedia of Type Strains, Phase III (KMG-III): the genomes of soil and plant-associated and newly described type strains.</title>
        <authorList>
            <person name="Whitman W."/>
        </authorList>
    </citation>
    <scope>NUCLEOTIDE SEQUENCE [LARGE SCALE GENOMIC DNA]</scope>
    <source>
        <strain evidence="2 3">CECT 8236</strain>
    </source>
</reference>
<keyword evidence="3" id="KW-1185">Reference proteome</keyword>
<keyword evidence="1" id="KW-0812">Transmembrane</keyword>
<accession>A0A3D9HTS4</accession>
<comment type="caution">
    <text evidence="2">The sequence shown here is derived from an EMBL/GenBank/DDBJ whole genome shotgun (WGS) entry which is preliminary data.</text>
</comment>
<protein>
    <recommendedName>
        <fullName evidence="4">DoxX-like protein</fullName>
    </recommendedName>
</protein>
<feature type="transmembrane region" description="Helical" evidence="1">
    <location>
        <begin position="76"/>
        <end position="98"/>
    </location>
</feature>
<dbReference type="RefSeq" id="WP_115995648.1">
    <property type="nucleotide sequence ID" value="NZ_QRDY01000030.1"/>
</dbReference>
<dbReference type="OrthoDB" id="9803232at2"/>
<dbReference type="Proteomes" id="UP000256869">
    <property type="component" value="Unassembled WGS sequence"/>
</dbReference>
<dbReference type="AlphaFoldDB" id="A0A3D9HTS4"/>